<evidence type="ECO:0000313" key="2">
    <source>
        <dbReference type="Proteomes" id="UP000269998"/>
    </source>
</evidence>
<sequence>MHLPEIWAPVLAPVTSGQTLAESAPSIVALCAAPAVDRRVSSVSISLETTTGTPYVQ</sequence>
<reference evidence="2" key="1">
    <citation type="submission" date="2018-02" db="EMBL/GenBank/DDBJ databases">
        <authorList>
            <person name="Seth-Smith MB H."/>
            <person name="Seth-Smith H."/>
        </authorList>
    </citation>
    <scope>NUCLEOTIDE SEQUENCE [LARGE SCALE GENOMIC DNA]</scope>
</reference>
<organism evidence="1 2">
    <name type="scientific">Mycobacterium basiliense</name>
    <dbReference type="NCBI Taxonomy" id="2094119"/>
    <lineage>
        <taxon>Bacteria</taxon>
        <taxon>Bacillati</taxon>
        <taxon>Actinomycetota</taxon>
        <taxon>Actinomycetes</taxon>
        <taxon>Mycobacteriales</taxon>
        <taxon>Mycobacteriaceae</taxon>
        <taxon>Mycobacterium</taxon>
    </lineage>
</organism>
<name>A0A3S4CT87_9MYCO</name>
<accession>A0A3S4CT87</accession>
<proteinExistence type="predicted"/>
<dbReference type="Proteomes" id="UP000269998">
    <property type="component" value="Chromosome"/>
</dbReference>
<dbReference type="EMBL" id="LR130759">
    <property type="protein sequence ID" value="VDM87271.1"/>
    <property type="molecule type" value="Genomic_DNA"/>
</dbReference>
<dbReference type="KEGG" id="mbai:MB901379_00807"/>
<keyword evidence="2" id="KW-1185">Reference proteome</keyword>
<gene>
    <name evidence="1" type="ORF">MB901379_00807</name>
</gene>
<evidence type="ECO:0000313" key="1">
    <source>
        <dbReference type="EMBL" id="VDM87271.1"/>
    </source>
</evidence>
<dbReference type="AlphaFoldDB" id="A0A3S4CT87"/>
<protein>
    <submittedName>
        <fullName evidence="1">Uncharacterized protein</fullName>
    </submittedName>
</protein>